<evidence type="ECO:0000313" key="2">
    <source>
        <dbReference type="Proteomes" id="UP000625711"/>
    </source>
</evidence>
<name>A0A834MI85_RHYFE</name>
<evidence type="ECO:0000313" key="1">
    <source>
        <dbReference type="EMBL" id="KAF7281100.1"/>
    </source>
</evidence>
<dbReference type="AlphaFoldDB" id="A0A834MI85"/>
<sequence length="193" mass="21990">MLLITEKIADNEKDAQTDDSIVLNTLLAGFEPKSAHIIQASNPPDLFQAYIRISREIWLFYFDCNKVFKTKLERGLHINAAHKDWRTVGFWATSPNIKKTKWTTEEKHLLSRRKAVLTLKASGSGVMVINQALTPFFSDRTVEAIRDVPRRPEHQALISKIINEITKNINDNAENTPPTSDLVAMKLPIIQNR</sequence>
<dbReference type="OrthoDB" id="6768720at2759"/>
<organism evidence="1 2">
    <name type="scientific">Rhynchophorus ferrugineus</name>
    <name type="common">Red palm weevil</name>
    <name type="synonym">Curculio ferrugineus</name>
    <dbReference type="NCBI Taxonomy" id="354439"/>
    <lineage>
        <taxon>Eukaryota</taxon>
        <taxon>Metazoa</taxon>
        <taxon>Ecdysozoa</taxon>
        <taxon>Arthropoda</taxon>
        <taxon>Hexapoda</taxon>
        <taxon>Insecta</taxon>
        <taxon>Pterygota</taxon>
        <taxon>Neoptera</taxon>
        <taxon>Endopterygota</taxon>
        <taxon>Coleoptera</taxon>
        <taxon>Polyphaga</taxon>
        <taxon>Cucujiformia</taxon>
        <taxon>Curculionidae</taxon>
        <taxon>Dryophthorinae</taxon>
        <taxon>Rhynchophorus</taxon>
    </lineage>
</organism>
<comment type="caution">
    <text evidence="1">The sequence shown here is derived from an EMBL/GenBank/DDBJ whole genome shotgun (WGS) entry which is preliminary data.</text>
</comment>
<proteinExistence type="predicted"/>
<accession>A0A834MI85</accession>
<dbReference type="EMBL" id="JAACXV010000259">
    <property type="protein sequence ID" value="KAF7281100.1"/>
    <property type="molecule type" value="Genomic_DNA"/>
</dbReference>
<reference evidence="1" key="1">
    <citation type="submission" date="2020-08" db="EMBL/GenBank/DDBJ databases">
        <title>Genome sequencing and assembly of the red palm weevil Rhynchophorus ferrugineus.</title>
        <authorList>
            <person name="Dias G.B."/>
            <person name="Bergman C.M."/>
            <person name="Manee M."/>
        </authorList>
    </citation>
    <scope>NUCLEOTIDE SEQUENCE</scope>
    <source>
        <strain evidence="1">AA-2017</strain>
        <tissue evidence="1">Whole larva</tissue>
    </source>
</reference>
<dbReference type="Proteomes" id="UP000625711">
    <property type="component" value="Unassembled WGS sequence"/>
</dbReference>
<gene>
    <name evidence="1" type="ORF">GWI33_005158</name>
</gene>
<keyword evidence="2" id="KW-1185">Reference proteome</keyword>
<protein>
    <submittedName>
        <fullName evidence="1">Uncharacterized protein</fullName>
    </submittedName>
</protein>